<accession>A0A9P4Y0E2</accession>
<dbReference type="Proteomes" id="UP000803844">
    <property type="component" value="Unassembled WGS sequence"/>
</dbReference>
<sequence length="304" mass="34051">MGTSLKRKLTRDCHDGGDAKRVQVDKEADRDASSSEAIPIPTPVTIAQTPAGNLTLTRLPAEIQLQIYDEALRSLCKPRIVQLDIQTVPCFDQTRRHLGVTRSWELTVPNRAYLHLENAREMARTLLPLSTSGRHTAEQFLRTHEVLETPSRCRAMLGLDLSLVSDVFWLPHDLCDFATVRKRYAPAWKGQDAVDEGRVRRVMMSLETLELELAWARGDIGQLDLVATAVAGRTEEGEAEANSIMQSVTPLQDILLRYYPLCDEVVVLVGLQGRPHVSWDDLYYVPEQEVNAVLGGFEIVRGVL</sequence>
<evidence type="ECO:0000313" key="3">
    <source>
        <dbReference type="Proteomes" id="UP000803844"/>
    </source>
</evidence>
<dbReference type="EMBL" id="MU032349">
    <property type="protein sequence ID" value="KAF3763845.1"/>
    <property type="molecule type" value="Genomic_DNA"/>
</dbReference>
<feature type="region of interest" description="Disordered" evidence="1">
    <location>
        <begin position="1"/>
        <end position="41"/>
    </location>
</feature>
<evidence type="ECO:0000256" key="1">
    <source>
        <dbReference type="SAM" id="MobiDB-lite"/>
    </source>
</evidence>
<gene>
    <name evidence="2" type="ORF">M406DRAFT_75078</name>
</gene>
<dbReference type="GeneID" id="63842923"/>
<keyword evidence="3" id="KW-1185">Reference proteome</keyword>
<reference evidence="2" key="1">
    <citation type="journal article" date="2020" name="Phytopathology">
        <title>Genome sequence of the chestnut blight fungus Cryphonectria parasitica EP155: A fundamental resource for an archetypical invasive plant pathogen.</title>
        <authorList>
            <person name="Crouch J.A."/>
            <person name="Dawe A."/>
            <person name="Aerts A."/>
            <person name="Barry K."/>
            <person name="Churchill A.C.L."/>
            <person name="Grimwood J."/>
            <person name="Hillman B."/>
            <person name="Milgroom M.G."/>
            <person name="Pangilinan J."/>
            <person name="Smith M."/>
            <person name="Salamov A."/>
            <person name="Schmutz J."/>
            <person name="Yadav J."/>
            <person name="Grigoriev I.V."/>
            <person name="Nuss D."/>
        </authorList>
    </citation>
    <scope>NUCLEOTIDE SEQUENCE</scope>
    <source>
        <strain evidence="2">EP155</strain>
    </source>
</reference>
<dbReference type="RefSeq" id="XP_040774806.1">
    <property type="nucleotide sequence ID" value="XM_040925794.1"/>
</dbReference>
<dbReference type="AlphaFoldDB" id="A0A9P4Y0E2"/>
<name>A0A9P4Y0E2_CRYP1</name>
<protein>
    <submittedName>
        <fullName evidence="2">Uncharacterized protein</fullName>
    </submittedName>
</protein>
<dbReference type="OrthoDB" id="5228203at2759"/>
<organism evidence="2 3">
    <name type="scientific">Cryphonectria parasitica (strain ATCC 38755 / EP155)</name>
    <dbReference type="NCBI Taxonomy" id="660469"/>
    <lineage>
        <taxon>Eukaryota</taxon>
        <taxon>Fungi</taxon>
        <taxon>Dikarya</taxon>
        <taxon>Ascomycota</taxon>
        <taxon>Pezizomycotina</taxon>
        <taxon>Sordariomycetes</taxon>
        <taxon>Sordariomycetidae</taxon>
        <taxon>Diaporthales</taxon>
        <taxon>Cryphonectriaceae</taxon>
        <taxon>Cryphonectria-Endothia species complex</taxon>
        <taxon>Cryphonectria</taxon>
    </lineage>
</organism>
<evidence type="ECO:0000313" key="2">
    <source>
        <dbReference type="EMBL" id="KAF3763845.1"/>
    </source>
</evidence>
<proteinExistence type="predicted"/>
<feature type="compositionally biased region" description="Basic and acidic residues" evidence="1">
    <location>
        <begin position="10"/>
        <end position="33"/>
    </location>
</feature>
<comment type="caution">
    <text evidence="2">The sequence shown here is derived from an EMBL/GenBank/DDBJ whole genome shotgun (WGS) entry which is preliminary data.</text>
</comment>